<feature type="region of interest" description="Disordered" evidence="1">
    <location>
        <begin position="1"/>
        <end position="41"/>
    </location>
</feature>
<feature type="compositionally biased region" description="Basic residues" evidence="1">
    <location>
        <begin position="1"/>
        <end position="11"/>
    </location>
</feature>
<evidence type="ECO:0000256" key="1">
    <source>
        <dbReference type="SAM" id="MobiDB-lite"/>
    </source>
</evidence>
<dbReference type="Proteomes" id="UP001156641">
    <property type="component" value="Unassembled WGS sequence"/>
</dbReference>
<organism evidence="2 3">
    <name type="scientific">Acidocella aquatica</name>
    <dbReference type="NCBI Taxonomy" id="1922313"/>
    <lineage>
        <taxon>Bacteria</taxon>
        <taxon>Pseudomonadati</taxon>
        <taxon>Pseudomonadota</taxon>
        <taxon>Alphaproteobacteria</taxon>
        <taxon>Acetobacterales</taxon>
        <taxon>Acidocellaceae</taxon>
        <taxon>Acidocella</taxon>
    </lineage>
</organism>
<evidence type="ECO:0000313" key="2">
    <source>
        <dbReference type="EMBL" id="GLR68466.1"/>
    </source>
</evidence>
<reference evidence="3" key="1">
    <citation type="journal article" date="2019" name="Int. J. Syst. Evol. Microbiol.">
        <title>The Global Catalogue of Microorganisms (GCM) 10K type strain sequencing project: providing services to taxonomists for standard genome sequencing and annotation.</title>
        <authorList>
            <consortium name="The Broad Institute Genomics Platform"/>
            <consortium name="The Broad Institute Genome Sequencing Center for Infectious Disease"/>
            <person name="Wu L."/>
            <person name="Ma J."/>
        </authorList>
    </citation>
    <scope>NUCLEOTIDE SEQUENCE [LARGE SCALE GENOMIC DNA]</scope>
    <source>
        <strain evidence="3">NBRC 112502</strain>
    </source>
</reference>
<dbReference type="EMBL" id="BSOS01000090">
    <property type="protein sequence ID" value="GLR68466.1"/>
    <property type="molecule type" value="Genomic_DNA"/>
</dbReference>
<proteinExistence type="predicted"/>
<gene>
    <name evidence="2" type="ORF">GCM10010909_31470</name>
</gene>
<keyword evidence="3" id="KW-1185">Reference proteome</keyword>
<evidence type="ECO:0000313" key="3">
    <source>
        <dbReference type="Proteomes" id="UP001156641"/>
    </source>
</evidence>
<protein>
    <submittedName>
        <fullName evidence="2">Uncharacterized protein</fullName>
    </submittedName>
</protein>
<name>A0ABQ6A8H2_9PROT</name>
<sequence>MRRNTGPKPRRGQAQAAIPHGEGAGLARSVETGGNGMGAEFGGVAAGVQKLIKI</sequence>
<accession>A0ABQ6A8H2</accession>
<comment type="caution">
    <text evidence="2">The sequence shown here is derived from an EMBL/GenBank/DDBJ whole genome shotgun (WGS) entry which is preliminary data.</text>
</comment>